<evidence type="ECO:0000256" key="2">
    <source>
        <dbReference type="ARBA" id="ARBA00022448"/>
    </source>
</evidence>
<feature type="transmembrane region" description="Helical" evidence="7">
    <location>
        <begin position="323"/>
        <end position="344"/>
    </location>
</feature>
<feature type="transmembrane region" description="Helical" evidence="7">
    <location>
        <begin position="155"/>
        <end position="174"/>
    </location>
</feature>
<dbReference type="OrthoDB" id="5314453at2"/>
<reference evidence="8 9" key="1">
    <citation type="submission" date="2018-06" db="EMBL/GenBank/DDBJ databases">
        <title>Genomic Encyclopedia of Type Strains, Phase III (KMG-III): the genomes of soil and plant-associated and newly described type strains.</title>
        <authorList>
            <person name="Whitman W."/>
        </authorList>
    </citation>
    <scope>NUCLEOTIDE SEQUENCE [LARGE SCALE GENOMIC DNA]</scope>
    <source>
        <strain evidence="8 9">CECT 9025</strain>
    </source>
</reference>
<protein>
    <recommendedName>
        <fullName evidence="10">MFS transporter</fullName>
    </recommendedName>
</protein>
<accession>A0A318SSS9</accession>
<evidence type="ECO:0000256" key="7">
    <source>
        <dbReference type="SAM" id="Phobius"/>
    </source>
</evidence>
<dbReference type="Proteomes" id="UP000248311">
    <property type="component" value="Unassembled WGS sequence"/>
</dbReference>
<feature type="transmembrane region" description="Helical" evidence="7">
    <location>
        <begin position="507"/>
        <end position="528"/>
    </location>
</feature>
<dbReference type="PANTHER" id="PTHR42718">
    <property type="entry name" value="MAJOR FACILITATOR SUPERFAMILY MULTIDRUG TRANSPORTER MFSC"/>
    <property type="match status" value="1"/>
</dbReference>
<dbReference type="GO" id="GO:0016020">
    <property type="term" value="C:membrane"/>
    <property type="evidence" value="ECO:0007669"/>
    <property type="project" value="UniProtKB-SubCell"/>
</dbReference>
<comment type="caution">
    <text evidence="8">The sequence shown here is derived from an EMBL/GenBank/DDBJ whole genome shotgun (WGS) entry which is preliminary data.</text>
</comment>
<dbReference type="Gene3D" id="1.20.1250.20">
    <property type="entry name" value="MFS general substrate transporter like domains"/>
    <property type="match status" value="1"/>
</dbReference>
<dbReference type="SUPFAM" id="SSF103473">
    <property type="entry name" value="MFS general substrate transporter"/>
    <property type="match status" value="1"/>
</dbReference>
<dbReference type="AlphaFoldDB" id="A0A318SSS9"/>
<dbReference type="EMBL" id="QJTE01000002">
    <property type="protein sequence ID" value="PYE84880.1"/>
    <property type="molecule type" value="Genomic_DNA"/>
</dbReference>
<evidence type="ECO:0008006" key="10">
    <source>
        <dbReference type="Google" id="ProtNLM"/>
    </source>
</evidence>
<evidence type="ECO:0000256" key="4">
    <source>
        <dbReference type="ARBA" id="ARBA00022989"/>
    </source>
</evidence>
<feature type="transmembrane region" description="Helical" evidence="7">
    <location>
        <begin position="351"/>
        <end position="367"/>
    </location>
</feature>
<feature type="transmembrane region" description="Helical" evidence="7">
    <location>
        <begin position="28"/>
        <end position="49"/>
    </location>
</feature>
<feature type="transmembrane region" description="Helical" evidence="7">
    <location>
        <begin position="122"/>
        <end position="143"/>
    </location>
</feature>
<comment type="subcellular location">
    <subcellularLocation>
        <location evidence="1">Membrane</location>
        <topology evidence="1">Multi-pass membrane protein</topology>
    </subcellularLocation>
</comment>
<sequence length="544" mass="56339">MTPPPEAPATGPAAAPPAPPAPPPLPRAALYVAAGVLIALAQALGSGLILTNTQVLGGALHTTSIETTWLIAAFMAPRASLALLLIKLRTQFGLRRFAEVSVVAYVAALLASFWMTDLPSAIALQFLAGIAAAPMSSLAFLYTLEAFPPALKMKVALPLVLTLITIGTPLARMISPWLETAGNPHVFTLLNLGLALLCTAFVTRLPLNPMPRAKVISLTDLISYAFLALGLGGLTVVFVTGTGYWWAEAPWIGVLTAVSIAALAIAVVIELQREAPLIDVRWIASPAILHLAAALLLFRILLAEQSAGAPGLFLQLGLGTEQLQPLFIVICAATLAGGAACALVIAPGREGPIHLVALALIAWAAWADSHASVLTRPEQMFLTQGTIAFASALFLPPAMMAGLMSALARGPSYILSFIVVFLTTQSLGGVAGSALFRSFVTLREQAHLAWLRDGLDAANPLVGQTLAGRAAGYAGQIADPALRQGQAAADLARSLASQAWVAAYNDAFRAIAVAAAAAFLILFLQVALKAVRARGAAAAAPESA</sequence>
<feature type="transmembrane region" description="Helical" evidence="7">
    <location>
        <begin position="414"/>
        <end position="436"/>
    </location>
</feature>
<feature type="region of interest" description="Disordered" evidence="6">
    <location>
        <begin position="1"/>
        <end position="20"/>
    </location>
</feature>
<dbReference type="InterPro" id="IPR036259">
    <property type="entry name" value="MFS_trans_sf"/>
</dbReference>
<organism evidence="8 9">
    <name type="scientific">Pseudoroseicyclus aestuarii</name>
    <dbReference type="NCBI Taxonomy" id="1795041"/>
    <lineage>
        <taxon>Bacteria</taxon>
        <taxon>Pseudomonadati</taxon>
        <taxon>Pseudomonadota</taxon>
        <taxon>Alphaproteobacteria</taxon>
        <taxon>Rhodobacterales</taxon>
        <taxon>Paracoccaceae</taxon>
        <taxon>Pseudoroseicyclus</taxon>
    </lineage>
</organism>
<evidence type="ECO:0000256" key="6">
    <source>
        <dbReference type="SAM" id="MobiDB-lite"/>
    </source>
</evidence>
<keyword evidence="9" id="KW-1185">Reference proteome</keyword>
<evidence type="ECO:0000256" key="5">
    <source>
        <dbReference type="ARBA" id="ARBA00023136"/>
    </source>
</evidence>
<dbReference type="RefSeq" id="WP_110813919.1">
    <property type="nucleotide sequence ID" value="NZ_QJTE01000002.1"/>
</dbReference>
<feature type="transmembrane region" description="Helical" evidence="7">
    <location>
        <begin position="251"/>
        <end position="271"/>
    </location>
</feature>
<feature type="transmembrane region" description="Helical" evidence="7">
    <location>
        <begin position="283"/>
        <end position="303"/>
    </location>
</feature>
<feature type="transmembrane region" description="Helical" evidence="7">
    <location>
        <begin position="98"/>
        <end position="116"/>
    </location>
</feature>
<dbReference type="PANTHER" id="PTHR42718:SF9">
    <property type="entry name" value="MAJOR FACILITATOR SUPERFAMILY MULTIDRUG TRANSPORTER MFSC"/>
    <property type="match status" value="1"/>
</dbReference>
<keyword evidence="2" id="KW-0813">Transport</keyword>
<proteinExistence type="predicted"/>
<feature type="transmembrane region" description="Helical" evidence="7">
    <location>
        <begin position="387"/>
        <end position="407"/>
    </location>
</feature>
<keyword evidence="3 7" id="KW-0812">Transmembrane</keyword>
<evidence type="ECO:0000313" key="9">
    <source>
        <dbReference type="Proteomes" id="UP000248311"/>
    </source>
</evidence>
<keyword evidence="4 7" id="KW-1133">Transmembrane helix</keyword>
<feature type="transmembrane region" description="Helical" evidence="7">
    <location>
        <begin position="186"/>
        <end position="203"/>
    </location>
</feature>
<feature type="transmembrane region" description="Helical" evidence="7">
    <location>
        <begin position="224"/>
        <end position="245"/>
    </location>
</feature>
<gene>
    <name evidence="8" type="ORF">DFP88_102684</name>
</gene>
<evidence type="ECO:0000256" key="1">
    <source>
        <dbReference type="ARBA" id="ARBA00004141"/>
    </source>
</evidence>
<evidence type="ECO:0000256" key="3">
    <source>
        <dbReference type="ARBA" id="ARBA00022692"/>
    </source>
</evidence>
<evidence type="ECO:0000313" key="8">
    <source>
        <dbReference type="EMBL" id="PYE84880.1"/>
    </source>
</evidence>
<keyword evidence="5 7" id="KW-0472">Membrane</keyword>
<name>A0A318SSS9_9RHOB</name>